<evidence type="ECO:0000313" key="1">
    <source>
        <dbReference type="Proteomes" id="UP000887579"/>
    </source>
</evidence>
<dbReference type="Proteomes" id="UP000887579">
    <property type="component" value="Unplaced"/>
</dbReference>
<evidence type="ECO:0000313" key="2">
    <source>
        <dbReference type="WBParaSite" id="ES5_v2.g17362.t1"/>
    </source>
</evidence>
<dbReference type="WBParaSite" id="ES5_v2.g17362.t1">
    <property type="protein sequence ID" value="ES5_v2.g17362.t1"/>
    <property type="gene ID" value="ES5_v2.g17362"/>
</dbReference>
<name>A0AC34FK28_9BILA</name>
<organism evidence="1 2">
    <name type="scientific">Panagrolaimus sp. ES5</name>
    <dbReference type="NCBI Taxonomy" id="591445"/>
    <lineage>
        <taxon>Eukaryota</taxon>
        <taxon>Metazoa</taxon>
        <taxon>Ecdysozoa</taxon>
        <taxon>Nematoda</taxon>
        <taxon>Chromadorea</taxon>
        <taxon>Rhabditida</taxon>
        <taxon>Tylenchina</taxon>
        <taxon>Panagrolaimomorpha</taxon>
        <taxon>Panagrolaimoidea</taxon>
        <taxon>Panagrolaimidae</taxon>
        <taxon>Panagrolaimus</taxon>
    </lineage>
</organism>
<sequence>MTTTKNAASSSPSTPTVHIAPPQYPTMEMENNNSNTNEHQTNTNPELNIQDTWPYKNGQMPMQDNLCEEY</sequence>
<reference evidence="2" key="1">
    <citation type="submission" date="2022-11" db="UniProtKB">
        <authorList>
            <consortium name="WormBaseParasite"/>
        </authorList>
    </citation>
    <scope>IDENTIFICATION</scope>
</reference>
<protein>
    <submittedName>
        <fullName evidence="2">Uncharacterized protein</fullName>
    </submittedName>
</protein>
<accession>A0AC34FK28</accession>
<proteinExistence type="predicted"/>